<keyword evidence="2" id="KW-1185">Reference proteome</keyword>
<dbReference type="Gene3D" id="2.60.120.430">
    <property type="entry name" value="Galactose-binding lectin"/>
    <property type="match status" value="1"/>
</dbReference>
<evidence type="ECO:0000313" key="2">
    <source>
        <dbReference type="Proteomes" id="UP000323917"/>
    </source>
</evidence>
<name>A0A5B9QU09_9BACT</name>
<protein>
    <submittedName>
        <fullName evidence="1">Uncharacterized protein</fullName>
    </submittedName>
</protein>
<dbReference type="Proteomes" id="UP000323917">
    <property type="component" value="Chromosome"/>
</dbReference>
<organism evidence="1 2">
    <name type="scientific">Bythopirellula goksoeyrii</name>
    <dbReference type="NCBI Taxonomy" id="1400387"/>
    <lineage>
        <taxon>Bacteria</taxon>
        <taxon>Pseudomonadati</taxon>
        <taxon>Planctomycetota</taxon>
        <taxon>Planctomycetia</taxon>
        <taxon>Pirellulales</taxon>
        <taxon>Lacipirellulaceae</taxon>
        <taxon>Bythopirellula</taxon>
    </lineage>
</organism>
<sequence>MFSLSSKGVALWERTIFCVLAFSSSACFAIDSISELGVIRFDAGPQHSLLATQSIALRKETLYQSTTGFGWLTPPSASFVRDDLAPTRSPLTIDGVSGSSLEFRADVNAGTWEVFVWLEIGEFDSNATQVYVQGELKPIDWQDFPPPAEPSKDLPKLYRVFVTTAQVGSDGLILKFNGQKSEVRLLGVTLLCGVNDYSPDQRKHLRTLNSNVGLSNPPSLALLEQETKAVALANPGDSVFALWLQRIEFLAEAERYYHMRGWDWAEEETGLSMFDRHHQAIMLLDALLAGENKADEPLLNRGRFLRGRMLYWLGKERGGSEIIANAERDLSLLYQQFPEDDLLAMYADKKIDLQDECDCFEPSSVAPAWSVLQHEALCRLRTIVRWWTSHRQLANGELGGKFGDDVEMLRWWPPLCLAGDQNAIKGWKRLADGVWHSKHVHQGYARKLADVEHASEFIADTAPLMAVYSDDPEYLERLQPSADLFRDLWTGMTPRGNRFFRSSWFSATDMVTTEPKGRDVEFNCRAVKAVRYLVWRRPDPEVISTLHEWSLAWIAAALKTEKGKPHGILPASVRFTDESINGDGENWYQADMYWDYFDWHHSAGSLLLDQFFFTYLLTKDERLLQPLLLTLELIQSNEIQQTDAIPREGSSAWAAQILRKCDLFWDVVEQWRFVSNNQTFDQLIMRYGSPYGQYRISGDERYLINGLESLLDDLRYNTPLKTSEAYYTDRVYITEWETLKGMLTGDSMQNNTSPYYAVSWEQTDEHFTALVSDTHETGLKAQLFSHGNEKQTVVMRVWQAKPGNYIFRTKASGSPVKEEPVNIENHGQRISVELPAQRLLELELTSIGERTTVD</sequence>
<dbReference type="PROSITE" id="PS51257">
    <property type="entry name" value="PROKAR_LIPOPROTEIN"/>
    <property type="match status" value="1"/>
</dbReference>
<proteinExistence type="predicted"/>
<dbReference type="AlphaFoldDB" id="A0A5B9QU09"/>
<gene>
    <name evidence="1" type="ORF">Pr1d_47580</name>
</gene>
<dbReference type="EMBL" id="CP042913">
    <property type="protein sequence ID" value="QEG37413.1"/>
    <property type="molecule type" value="Genomic_DNA"/>
</dbReference>
<evidence type="ECO:0000313" key="1">
    <source>
        <dbReference type="EMBL" id="QEG37413.1"/>
    </source>
</evidence>
<accession>A0A5B9QU09</accession>
<dbReference type="KEGG" id="bgok:Pr1d_47580"/>
<reference evidence="1 2" key="1">
    <citation type="submission" date="2019-08" db="EMBL/GenBank/DDBJ databases">
        <title>Deep-cultivation of Planctomycetes and their phenomic and genomic characterization uncovers novel biology.</title>
        <authorList>
            <person name="Wiegand S."/>
            <person name="Jogler M."/>
            <person name="Boedeker C."/>
            <person name="Pinto D."/>
            <person name="Vollmers J."/>
            <person name="Rivas-Marin E."/>
            <person name="Kohn T."/>
            <person name="Peeters S.H."/>
            <person name="Heuer A."/>
            <person name="Rast P."/>
            <person name="Oberbeckmann S."/>
            <person name="Bunk B."/>
            <person name="Jeske O."/>
            <person name="Meyerdierks A."/>
            <person name="Storesund J.E."/>
            <person name="Kallscheuer N."/>
            <person name="Luecker S."/>
            <person name="Lage O.M."/>
            <person name="Pohl T."/>
            <person name="Merkel B.J."/>
            <person name="Hornburger P."/>
            <person name="Mueller R.-W."/>
            <person name="Bruemmer F."/>
            <person name="Labrenz M."/>
            <person name="Spormann A.M."/>
            <person name="Op den Camp H."/>
            <person name="Overmann J."/>
            <person name="Amann R."/>
            <person name="Jetten M.S.M."/>
            <person name="Mascher T."/>
            <person name="Medema M.H."/>
            <person name="Devos D.P."/>
            <person name="Kaster A.-K."/>
            <person name="Ovreas L."/>
            <person name="Rohde M."/>
            <person name="Galperin M.Y."/>
            <person name="Jogler C."/>
        </authorList>
    </citation>
    <scope>NUCLEOTIDE SEQUENCE [LARGE SCALE GENOMIC DNA]</scope>
    <source>
        <strain evidence="1 2">Pr1d</strain>
    </source>
</reference>